<dbReference type="AlphaFoldDB" id="A0A7Y7Y9R7"/>
<organism evidence="1 2">
    <name type="scientific">Pseudomonas gingeri</name>
    <dbReference type="NCBI Taxonomy" id="117681"/>
    <lineage>
        <taxon>Bacteria</taxon>
        <taxon>Pseudomonadati</taxon>
        <taxon>Pseudomonadota</taxon>
        <taxon>Gammaproteobacteria</taxon>
        <taxon>Pseudomonadales</taxon>
        <taxon>Pseudomonadaceae</taxon>
        <taxon>Pseudomonas</taxon>
    </lineage>
</organism>
<protein>
    <recommendedName>
        <fullName evidence="3">Calpain catalytic domain-containing protein</fullName>
    </recommendedName>
</protein>
<evidence type="ECO:0000313" key="1">
    <source>
        <dbReference type="EMBL" id="NWC32333.1"/>
    </source>
</evidence>
<evidence type="ECO:0000313" key="2">
    <source>
        <dbReference type="Proteomes" id="UP000520592"/>
    </source>
</evidence>
<sequence length="333" mass="34561">MTVACVGGTQAATATDNAPPIGVRAIEGSLRDLAHVLGQSRGAPLDNATRQRIVAAAQAFQAALKIDGGARANLDTDAKNIIASLSDGSFSADGSLNALHRDAKGSVLFVGKWNPGTLQGTPIPGPVGTHLNQTSEGDCVGISVVKAFSNTRVGEAILHKTVTGNPDGSFTISLPGDPTTVYHLSGSDLDQYGTGDPSAAALVGAMFQYFHMDPKKGALPTNKVMELLAGHFGEHQRLADRDTSAQGIVDFLTRHAADVGSRTAMVFGGKPSRGGDWTQGDGHAFAVIRIDPAAGLVTYTNPWNEGTTRTLAIAELARQAAGTSADFETITFR</sequence>
<gene>
    <name evidence="1" type="ORF">HX876_08010</name>
</gene>
<dbReference type="Proteomes" id="UP000520592">
    <property type="component" value="Unassembled WGS sequence"/>
</dbReference>
<comment type="caution">
    <text evidence="1">The sequence shown here is derived from an EMBL/GenBank/DDBJ whole genome shotgun (WGS) entry which is preliminary data.</text>
</comment>
<name>A0A7Y7Y9R7_9PSED</name>
<accession>A0A7Y7Y9R7</accession>
<evidence type="ECO:0008006" key="3">
    <source>
        <dbReference type="Google" id="ProtNLM"/>
    </source>
</evidence>
<reference evidence="1 2" key="1">
    <citation type="submission" date="2020-04" db="EMBL/GenBank/DDBJ databases">
        <title>Molecular characterization of pseudomonads from Agaricus bisporus reveal novel blotch 2 pathogens in Western Europe.</title>
        <authorList>
            <person name="Taparia T."/>
            <person name="Krijger M."/>
            <person name="Haynes E."/>
            <person name="Elpinstone J.G."/>
            <person name="Noble R."/>
            <person name="Van Der Wolf J."/>
        </authorList>
    </citation>
    <scope>NUCLEOTIDE SEQUENCE [LARGE SCALE GENOMIC DNA]</scope>
    <source>
        <strain evidence="1 2">IPO3737</strain>
    </source>
</reference>
<proteinExistence type="predicted"/>
<dbReference type="EMBL" id="JACAQD010000010">
    <property type="protein sequence ID" value="NWC32333.1"/>
    <property type="molecule type" value="Genomic_DNA"/>
</dbReference>